<proteinExistence type="predicted"/>
<dbReference type="Proteomes" id="UP000694726">
    <property type="component" value="Unplaced"/>
</dbReference>
<evidence type="ECO:0000313" key="2">
    <source>
        <dbReference type="Proteomes" id="UP000694726"/>
    </source>
</evidence>
<dbReference type="AlphaFoldDB" id="A0A8D0IHC2"/>
<dbReference type="PANTHER" id="PTHR21017">
    <property type="entry name" value="NIPSNAP-RELATED"/>
    <property type="match status" value="1"/>
</dbReference>
<name>A0A8D0IHC2_PIG</name>
<reference evidence="1" key="1">
    <citation type="submission" date="2025-08" db="UniProtKB">
        <authorList>
            <consortium name="Ensembl"/>
        </authorList>
    </citation>
    <scope>IDENTIFICATION</scope>
</reference>
<accession>A0A8D0IHC2</accession>
<dbReference type="Ensembl" id="ENSSSCT00015019022.1">
    <property type="protein sequence ID" value="ENSSSCP00015007456.1"/>
    <property type="gene ID" value="ENSSSCG00015014355.1"/>
</dbReference>
<protein>
    <submittedName>
        <fullName evidence="1">Uncharacterized protein</fullName>
    </submittedName>
</protein>
<sequence>MAAVVLHTLGLASISSFQSQDTPCSLLPGLQKLASCNNRPREDHWLKFLFVWKFLAKKQMSSLYKLQFHYVKLECLEAYSKICQEILPKIHEDKHYPCTLLGTWNMCYGNIRLGTNYECIQYLKIFYFILLFNVSIADSVSLLNW</sequence>
<dbReference type="PANTHER" id="PTHR21017:SF14">
    <property type="entry name" value="PROTEIN NIPSNAP HOMOLOG 2"/>
    <property type="match status" value="1"/>
</dbReference>
<evidence type="ECO:0000313" key="1">
    <source>
        <dbReference type="Ensembl" id="ENSSSCP00015007456.1"/>
    </source>
</evidence>
<dbReference type="InterPro" id="IPR051557">
    <property type="entry name" value="NipSnap_domain"/>
</dbReference>
<organism evidence="1 2">
    <name type="scientific">Sus scrofa</name>
    <name type="common">Pig</name>
    <dbReference type="NCBI Taxonomy" id="9823"/>
    <lineage>
        <taxon>Eukaryota</taxon>
        <taxon>Metazoa</taxon>
        <taxon>Chordata</taxon>
        <taxon>Craniata</taxon>
        <taxon>Vertebrata</taxon>
        <taxon>Euteleostomi</taxon>
        <taxon>Mammalia</taxon>
        <taxon>Eutheria</taxon>
        <taxon>Laurasiatheria</taxon>
        <taxon>Artiodactyla</taxon>
        <taxon>Suina</taxon>
        <taxon>Suidae</taxon>
        <taxon>Sus</taxon>
    </lineage>
</organism>